<name>A0A812ML82_SYMPI</name>
<dbReference type="AlphaFoldDB" id="A0A812ML82"/>
<evidence type="ECO:0000256" key="1">
    <source>
        <dbReference type="SAM" id="MobiDB-lite"/>
    </source>
</evidence>
<evidence type="ECO:0000313" key="3">
    <source>
        <dbReference type="Proteomes" id="UP000649617"/>
    </source>
</evidence>
<reference evidence="2" key="1">
    <citation type="submission" date="2021-02" db="EMBL/GenBank/DDBJ databases">
        <authorList>
            <person name="Dougan E. K."/>
            <person name="Rhodes N."/>
            <person name="Thang M."/>
            <person name="Chan C."/>
        </authorList>
    </citation>
    <scope>NUCLEOTIDE SEQUENCE</scope>
</reference>
<accession>A0A812ML82</accession>
<feature type="compositionally biased region" description="Low complexity" evidence="1">
    <location>
        <begin position="280"/>
        <end position="291"/>
    </location>
</feature>
<feature type="non-terminal residue" evidence="2">
    <location>
        <position position="449"/>
    </location>
</feature>
<protein>
    <submittedName>
        <fullName evidence="2">Uncharacterized protein</fullName>
    </submittedName>
</protein>
<keyword evidence="3" id="KW-1185">Reference proteome</keyword>
<feature type="compositionally biased region" description="Low complexity" evidence="1">
    <location>
        <begin position="28"/>
        <end position="40"/>
    </location>
</feature>
<feature type="non-terminal residue" evidence="2">
    <location>
        <position position="1"/>
    </location>
</feature>
<feature type="compositionally biased region" description="Basic residues" evidence="1">
    <location>
        <begin position="265"/>
        <end position="279"/>
    </location>
</feature>
<feature type="region of interest" description="Disordered" evidence="1">
    <location>
        <begin position="28"/>
        <end position="62"/>
    </location>
</feature>
<proteinExistence type="predicted"/>
<gene>
    <name evidence="2" type="ORF">SPIL2461_LOCUS5487</name>
</gene>
<dbReference type="Proteomes" id="UP000649617">
    <property type="component" value="Unassembled WGS sequence"/>
</dbReference>
<evidence type="ECO:0000313" key="2">
    <source>
        <dbReference type="EMBL" id="CAE7261335.1"/>
    </source>
</evidence>
<comment type="caution">
    <text evidence="2">The sequence shown here is derived from an EMBL/GenBank/DDBJ whole genome shotgun (WGS) entry which is preliminary data.</text>
</comment>
<dbReference type="EMBL" id="CAJNIZ010007797">
    <property type="protein sequence ID" value="CAE7261335.1"/>
    <property type="molecule type" value="Genomic_DNA"/>
</dbReference>
<feature type="region of interest" description="Disordered" evidence="1">
    <location>
        <begin position="250"/>
        <end position="304"/>
    </location>
</feature>
<sequence length="449" mass="47180">ASQPRPSGEHPSPRARALAALAHLGLDGDAGDAAAGQSDAETVSDTLSAHTAIASPPHTPRSYLSLAHNRARTTAPTPGEPEDLVHGEVAPTQADEATPGYSPVDALAPCDAHAPALCDARPPRSSPPERLSWLYVPLLHAAAGSLSEEAVRAWSSHPSLGDRWAALVSAMPMKVRPVAAADIDLVNVLTAFPDSVLPLPAAVALSASPDGYLTAAAQSALLETFGGGTVAAAAQALAEDMRHALDYAVPECPQEAPERPSPAPSRRRRGCRGRGRGRGRQAAAQLPAPAGTVDADEGSTQARPAGISEAARDAFDAIDLKEELRHPVPTLQDAYAVLEPRAAELPASRAWKLFFLAPRMLLARPDTKGARGRDELLARARAFERGEWVHLLRAARRQCTPARGATLQDAEALAERKRAQSCAKVRLGELSRARHILTAAELAPGDETT</sequence>
<organism evidence="2 3">
    <name type="scientific">Symbiodinium pilosum</name>
    <name type="common">Dinoflagellate</name>
    <dbReference type="NCBI Taxonomy" id="2952"/>
    <lineage>
        <taxon>Eukaryota</taxon>
        <taxon>Sar</taxon>
        <taxon>Alveolata</taxon>
        <taxon>Dinophyceae</taxon>
        <taxon>Suessiales</taxon>
        <taxon>Symbiodiniaceae</taxon>
        <taxon>Symbiodinium</taxon>
    </lineage>
</organism>